<dbReference type="InterPro" id="IPR036397">
    <property type="entry name" value="RNaseH_sf"/>
</dbReference>
<gene>
    <name evidence="2" type="ORF">METZ01_LOCUS123371</name>
</gene>
<evidence type="ECO:0000313" key="2">
    <source>
        <dbReference type="EMBL" id="SVA70517.1"/>
    </source>
</evidence>
<dbReference type="GO" id="GO:0008408">
    <property type="term" value="F:3'-5' exonuclease activity"/>
    <property type="evidence" value="ECO:0007669"/>
    <property type="project" value="InterPro"/>
</dbReference>
<name>A0A381Y280_9ZZZZ</name>
<dbReference type="GO" id="GO:0003676">
    <property type="term" value="F:nucleic acid binding"/>
    <property type="evidence" value="ECO:0007669"/>
    <property type="project" value="InterPro"/>
</dbReference>
<dbReference type="CDD" id="cd06142">
    <property type="entry name" value="RNaseD_exo"/>
    <property type="match status" value="1"/>
</dbReference>
<dbReference type="SUPFAM" id="SSF53098">
    <property type="entry name" value="Ribonuclease H-like"/>
    <property type="match status" value="1"/>
</dbReference>
<dbReference type="SMART" id="SM00474">
    <property type="entry name" value="35EXOc"/>
    <property type="match status" value="1"/>
</dbReference>
<sequence>VFTLIQTLEDLIFLNEELLKCPYVAVDTEFRRTTKDNMKLALMQVNDSSEIYLIDCLQIKEPRETCSFLSSPDPKKIFHSCREDIEAIYSWTNKGVLNIYDTQIANSLLGGTYSISYQALVKEKIGLKVSKDETRTNWLKRPLTEAQLNYAASDVYYLIDLYRQQIEEFSKTNKLEWLEEESNKGSALDSFIELPRDKLFSIQKKEEKEILNEFNNMVNKISRIERINPTLLFSKQNQRILVLNTLSFGLEIALQGITNWRSRLIKEHFSAIMKSFGVS</sequence>
<organism evidence="2">
    <name type="scientific">marine metagenome</name>
    <dbReference type="NCBI Taxonomy" id="408172"/>
    <lineage>
        <taxon>unclassified sequences</taxon>
        <taxon>metagenomes</taxon>
        <taxon>ecological metagenomes</taxon>
    </lineage>
</organism>
<dbReference type="PANTHER" id="PTHR47649:SF1">
    <property type="entry name" value="RIBONUCLEASE D"/>
    <property type="match status" value="1"/>
</dbReference>
<dbReference type="InterPro" id="IPR012337">
    <property type="entry name" value="RNaseH-like_sf"/>
</dbReference>
<protein>
    <recommendedName>
        <fullName evidence="1">3'-5' exonuclease domain-containing protein</fullName>
    </recommendedName>
</protein>
<feature type="domain" description="3'-5' exonuclease" evidence="1">
    <location>
        <begin position="2"/>
        <end position="170"/>
    </location>
</feature>
<proteinExistence type="predicted"/>
<dbReference type="Pfam" id="PF01612">
    <property type="entry name" value="DNA_pol_A_exo1"/>
    <property type="match status" value="1"/>
</dbReference>
<feature type="non-terminal residue" evidence="2">
    <location>
        <position position="1"/>
    </location>
</feature>
<dbReference type="PANTHER" id="PTHR47649">
    <property type="entry name" value="RIBONUCLEASE D"/>
    <property type="match status" value="1"/>
</dbReference>
<dbReference type="EMBL" id="UINC01017056">
    <property type="protein sequence ID" value="SVA70517.1"/>
    <property type="molecule type" value="Genomic_DNA"/>
</dbReference>
<accession>A0A381Y280</accession>
<dbReference type="GO" id="GO:0006139">
    <property type="term" value="P:nucleobase-containing compound metabolic process"/>
    <property type="evidence" value="ECO:0007669"/>
    <property type="project" value="InterPro"/>
</dbReference>
<dbReference type="AlphaFoldDB" id="A0A381Y280"/>
<evidence type="ECO:0000259" key="1">
    <source>
        <dbReference type="SMART" id="SM00474"/>
    </source>
</evidence>
<dbReference type="Gene3D" id="3.30.420.10">
    <property type="entry name" value="Ribonuclease H-like superfamily/Ribonuclease H"/>
    <property type="match status" value="1"/>
</dbReference>
<dbReference type="InterPro" id="IPR051086">
    <property type="entry name" value="RNase_D-like"/>
</dbReference>
<reference evidence="2" key="1">
    <citation type="submission" date="2018-05" db="EMBL/GenBank/DDBJ databases">
        <authorList>
            <person name="Lanie J.A."/>
            <person name="Ng W.-L."/>
            <person name="Kazmierczak K.M."/>
            <person name="Andrzejewski T.M."/>
            <person name="Davidsen T.M."/>
            <person name="Wayne K.J."/>
            <person name="Tettelin H."/>
            <person name="Glass J.I."/>
            <person name="Rusch D."/>
            <person name="Podicherti R."/>
            <person name="Tsui H.-C.T."/>
            <person name="Winkler M.E."/>
        </authorList>
    </citation>
    <scope>NUCLEOTIDE SEQUENCE</scope>
</reference>
<dbReference type="InterPro" id="IPR002562">
    <property type="entry name" value="3'-5'_exonuclease_dom"/>
</dbReference>